<protein>
    <submittedName>
        <fullName evidence="1">Gamma-aminobutyrate transaminase POP2</fullName>
    </submittedName>
</protein>
<dbReference type="Proteomes" id="UP000321947">
    <property type="component" value="Unassembled WGS sequence"/>
</dbReference>
<comment type="caution">
    <text evidence="1">The sequence shown here is derived from an EMBL/GenBank/DDBJ whole genome shotgun (WGS) entry which is preliminary data.</text>
</comment>
<gene>
    <name evidence="2" type="ORF">E5676_scaffold1799G00150</name>
    <name evidence="1" type="ORF">E6C27_scaffold6213G00050</name>
</gene>
<reference evidence="3 4" key="1">
    <citation type="submission" date="2019-08" db="EMBL/GenBank/DDBJ databases">
        <title>Draft genome sequences of two oriental melons (Cucumis melo L. var makuwa).</title>
        <authorList>
            <person name="Kwon S.-Y."/>
        </authorList>
    </citation>
    <scope>NUCLEOTIDE SEQUENCE [LARGE SCALE GENOMIC DNA]</scope>
    <source>
        <strain evidence="4">cv. Chang Bougi</strain>
        <strain evidence="3">cv. SW 3</strain>
        <tissue evidence="1">Leaf</tissue>
    </source>
</reference>
<dbReference type="Proteomes" id="UP000321393">
    <property type="component" value="Unassembled WGS sequence"/>
</dbReference>
<organism evidence="1 3">
    <name type="scientific">Cucumis melo var. makuwa</name>
    <name type="common">Oriental melon</name>
    <dbReference type="NCBI Taxonomy" id="1194695"/>
    <lineage>
        <taxon>Eukaryota</taxon>
        <taxon>Viridiplantae</taxon>
        <taxon>Streptophyta</taxon>
        <taxon>Embryophyta</taxon>
        <taxon>Tracheophyta</taxon>
        <taxon>Spermatophyta</taxon>
        <taxon>Magnoliopsida</taxon>
        <taxon>eudicotyledons</taxon>
        <taxon>Gunneridae</taxon>
        <taxon>Pentapetalae</taxon>
        <taxon>rosids</taxon>
        <taxon>fabids</taxon>
        <taxon>Cucurbitales</taxon>
        <taxon>Cucurbitaceae</taxon>
        <taxon>Benincaseae</taxon>
        <taxon>Cucumis</taxon>
    </lineage>
</organism>
<dbReference type="AlphaFoldDB" id="A0A5A7UZC7"/>
<accession>A0A5A7UZC7</accession>
<dbReference type="Pfam" id="PF02992">
    <property type="entry name" value="Transposase_21"/>
    <property type="match status" value="2"/>
</dbReference>
<evidence type="ECO:0000313" key="1">
    <source>
        <dbReference type="EMBL" id="KAA0061313.1"/>
    </source>
</evidence>
<name>A0A5A7UZC7_CUCMM</name>
<dbReference type="EMBL" id="SSTD01009380">
    <property type="protein sequence ID" value="TYK14269.1"/>
    <property type="molecule type" value="Genomic_DNA"/>
</dbReference>
<dbReference type="OrthoDB" id="1293063at2759"/>
<evidence type="ECO:0000313" key="2">
    <source>
        <dbReference type="EMBL" id="TYK14269.1"/>
    </source>
</evidence>
<sequence>MKETNVFMSLLIPDPRSHGKEINVYLQPLIEELKEIDFWGWSTKGYQACPTCMGDRSSFRIRGRISFMGHGCYLPKNYVWCRSRLDDGKVERRAPIVGMNGHEILEQLDQLEFSVMRLTLIPQSLKDRLCVMSLDFIDYVDEHLSHASETSDDDELYTMSSFPRTNFLETDAMFLKFADDLDNLLGGRRSFSQPSVTSTPRRRVQSRLLELERYFTANRWIPMMIAPGREYIKVVKGDLLCVAVFMLDFNDQTMNRFVEHQMLNTFKKFQDDYHRHFKKYSTPRRLMLTHPPIGGT</sequence>
<evidence type="ECO:0000313" key="3">
    <source>
        <dbReference type="Proteomes" id="UP000321393"/>
    </source>
</evidence>
<evidence type="ECO:0000313" key="4">
    <source>
        <dbReference type="Proteomes" id="UP000321947"/>
    </source>
</evidence>
<dbReference type="EMBL" id="SSTE01004960">
    <property type="protein sequence ID" value="KAA0061313.1"/>
    <property type="molecule type" value="Genomic_DNA"/>
</dbReference>
<proteinExistence type="predicted"/>
<dbReference type="InterPro" id="IPR004242">
    <property type="entry name" value="Transposase_21"/>
</dbReference>